<dbReference type="AlphaFoldDB" id="Q1MYC0"/>
<comment type="caution">
    <text evidence="13">The sequence shown here is derived from an EMBL/GenBank/DDBJ whole genome shotgun (WGS) entry which is preliminary data.</text>
</comment>
<evidence type="ECO:0000256" key="2">
    <source>
        <dbReference type="ARBA" id="ARBA00022618"/>
    </source>
</evidence>
<reference evidence="13 14" key="1">
    <citation type="submission" date="2006-03" db="EMBL/GenBank/DDBJ databases">
        <authorList>
            <person name="Pinhassi J."/>
            <person name="Pedros-Alio C."/>
            <person name="Ferriera S."/>
            <person name="Johnson J."/>
            <person name="Kravitz S."/>
            <person name="Halpern A."/>
            <person name="Remington K."/>
            <person name="Beeson K."/>
            <person name="Tran B."/>
            <person name="Rogers Y.-H."/>
            <person name="Friedman R."/>
            <person name="Venter J.C."/>
        </authorList>
    </citation>
    <scope>NUCLEOTIDE SEQUENCE [LARGE SCALE GENOMIC DNA]</scope>
    <source>
        <strain evidence="13 14">RED65</strain>
    </source>
</reference>
<dbReference type="NCBIfam" id="TIGR01133">
    <property type="entry name" value="murG"/>
    <property type="match status" value="1"/>
</dbReference>
<feature type="binding site" evidence="10">
    <location>
        <position position="292"/>
    </location>
    <ligand>
        <name>UDP-N-acetyl-alpha-D-glucosamine</name>
        <dbReference type="ChEBI" id="CHEBI:57705"/>
    </ligand>
</feature>
<evidence type="ECO:0000256" key="4">
    <source>
        <dbReference type="ARBA" id="ARBA00022679"/>
    </source>
</evidence>
<evidence type="ECO:0000256" key="1">
    <source>
        <dbReference type="ARBA" id="ARBA00022475"/>
    </source>
</evidence>
<feature type="domain" description="Glycosyltransferase family 28 N-terminal" evidence="11">
    <location>
        <begin position="6"/>
        <end position="141"/>
    </location>
</feature>
<evidence type="ECO:0000256" key="3">
    <source>
        <dbReference type="ARBA" id="ARBA00022676"/>
    </source>
</evidence>
<evidence type="ECO:0000313" key="13">
    <source>
        <dbReference type="EMBL" id="EAT10947.1"/>
    </source>
</evidence>
<dbReference type="InterPro" id="IPR007235">
    <property type="entry name" value="Glyco_trans_28_C"/>
</dbReference>
<dbReference type="Proteomes" id="UP000004263">
    <property type="component" value="Unassembled WGS sequence"/>
</dbReference>
<gene>
    <name evidence="10" type="primary">murG</name>
    <name evidence="13" type="ORF">RED65_02990</name>
</gene>
<proteinExistence type="inferred from homology"/>
<dbReference type="GO" id="GO:0051991">
    <property type="term" value="F:UDP-N-acetyl-D-glucosamine:N-acetylmuramoyl-L-alanyl-D-glutamyl-meso-2,6-diaminopimelyl-D-alanyl-D-alanine-diphosphoundecaprenol 4-beta-N-acetylglucosaminlytransferase activity"/>
    <property type="evidence" value="ECO:0007669"/>
    <property type="project" value="RHEA"/>
</dbReference>
<keyword evidence="8 10" id="KW-0131">Cell cycle</keyword>
<dbReference type="HAMAP" id="MF_00033">
    <property type="entry name" value="MurG"/>
    <property type="match status" value="1"/>
</dbReference>
<dbReference type="Pfam" id="PF04101">
    <property type="entry name" value="Glyco_tran_28_C"/>
    <property type="match status" value="1"/>
</dbReference>
<comment type="subcellular location">
    <subcellularLocation>
        <location evidence="10">Cell membrane</location>
        <topology evidence="10">Peripheral membrane protein</topology>
        <orientation evidence="10">Cytoplasmic side</orientation>
    </subcellularLocation>
</comment>
<evidence type="ECO:0000259" key="11">
    <source>
        <dbReference type="Pfam" id="PF03033"/>
    </source>
</evidence>
<dbReference type="GO" id="GO:0009252">
    <property type="term" value="P:peptidoglycan biosynthetic process"/>
    <property type="evidence" value="ECO:0007669"/>
    <property type="project" value="UniProtKB-UniRule"/>
</dbReference>
<dbReference type="Pfam" id="PF03033">
    <property type="entry name" value="Glyco_transf_28"/>
    <property type="match status" value="1"/>
</dbReference>
<accession>Q1MYC0</accession>
<organism evidence="13 14">
    <name type="scientific">Bermanella marisrubri</name>
    <dbReference type="NCBI Taxonomy" id="207949"/>
    <lineage>
        <taxon>Bacteria</taxon>
        <taxon>Pseudomonadati</taxon>
        <taxon>Pseudomonadota</taxon>
        <taxon>Gammaproteobacteria</taxon>
        <taxon>Oceanospirillales</taxon>
        <taxon>Oceanospirillaceae</taxon>
        <taxon>Bermanella</taxon>
    </lineage>
</organism>
<comment type="catalytic activity">
    <reaction evidence="10">
        <text>di-trans,octa-cis-undecaprenyl diphospho-N-acetyl-alpha-D-muramoyl-L-alanyl-D-glutamyl-meso-2,6-diaminopimeloyl-D-alanyl-D-alanine + UDP-N-acetyl-alpha-D-glucosamine = di-trans,octa-cis-undecaprenyl diphospho-[N-acetyl-alpha-D-glucosaminyl-(1-&gt;4)]-N-acetyl-alpha-D-muramoyl-L-alanyl-D-glutamyl-meso-2,6-diaminopimeloyl-D-alanyl-D-alanine + UDP + H(+)</text>
        <dbReference type="Rhea" id="RHEA:31227"/>
        <dbReference type="ChEBI" id="CHEBI:15378"/>
        <dbReference type="ChEBI" id="CHEBI:57705"/>
        <dbReference type="ChEBI" id="CHEBI:58223"/>
        <dbReference type="ChEBI" id="CHEBI:61387"/>
        <dbReference type="ChEBI" id="CHEBI:61388"/>
        <dbReference type="EC" id="2.4.1.227"/>
    </reaction>
</comment>
<dbReference type="InterPro" id="IPR006009">
    <property type="entry name" value="GlcNAc_MurG"/>
</dbReference>
<evidence type="ECO:0000259" key="12">
    <source>
        <dbReference type="Pfam" id="PF04101"/>
    </source>
</evidence>
<keyword evidence="9 10" id="KW-0961">Cell wall biogenesis/degradation</keyword>
<protein>
    <recommendedName>
        <fullName evidence="10">UDP-N-acetylglucosamine--N-acetylmuramyl-(pentapeptide) pyrophosphoryl-undecaprenol N-acetylglucosamine transferase</fullName>
        <ecNumber evidence="10">2.4.1.227</ecNumber>
    </recommendedName>
    <alternativeName>
        <fullName evidence="10">Undecaprenyl-PP-MurNAc-pentapeptide-UDPGlcNAc GlcNAc transferase</fullName>
    </alternativeName>
</protein>
<dbReference type="RefSeq" id="WP_007016758.1">
    <property type="nucleotide sequence ID" value="NZ_AAQH01000027.1"/>
</dbReference>
<dbReference type="OrthoDB" id="9808936at2"/>
<feature type="binding site" evidence="10">
    <location>
        <position position="164"/>
    </location>
    <ligand>
        <name>UDP-N-acetyl-alpha-D-glucosamine</name>
        <dbReference type="ChEBI" id="CHEBI:57705"/>
    </ligand>
</feature>
<dbReference type="GO" id="GO:0008360">
    <property type="term" value="P:regulation of cell shape"/>
    <property type="evidence" value="ECO:0007669"/>
    <property type="project" value="UniProtKB-KW"/>
</dbReference>
<evidence type="ECO:0000256" key="9">
    <source>
        <dbReference type="ARBA" id="ARBA00023316"/>
    </source>
</evidence>
<dbReference type="GO" id="GO:0051301">
    <property type="term" value="P:cell division"/>
    <property type="evidence" value="ECO:0007669"/>
    <property type="project" value="UniProtKB-KW"/>
</dbReference>
<dbReference type="HOGENOM" id="CLU_037404_2_0_6"/>
<dbReference type="GO" id="GO:0005975">
    <property type="term" value="P:carbohydrate metabolic process"/>
    <property type="evidence" value="ECO:0007669"/>
    <property type="project" value="InterPro"/>
</dbReference>
<keyword evidence="4 10" id="KW-0808">Transferase</keyword>
<dbReference type="CDD" id="cd03785">
    <property type="entry name" value="GT28_MurG"/>
    <property type="match status" value="1"/>
</dbReference>
<sequence length="361" mass="38500">MSKGNVMIMAGGTGGHVIPALSVATELREKGYKIHWLGSEHGIENDLVPDAGYSLHRIQVTGLRGNGLVRKLKAPFAIAKAVVQAYKLFKDIKPVVALGMGGFASGPGGIVARLRGVPLVLHEQNAIPGLTNKVLSKFSRQLLQAFDGTFPHSAGVKTVGNPVRSSIANLPDAEDRISQKDEPLNVLVVGGSLGAVALNDAVIAASEKLVADGIIQLWHQVGKRNYEAVKNDYHEKGIKHVRVAAFIADMAEAYQWADIVICRSGALTVSELMAGGVASILVPFPYAVDDHQTANARFLSEHNAAVLCPQAELTTEFLQRQLTHFFSNKQELIAMANAAREKAQPNAAKVVASICIEVANG</sequence>
<dbReference type="UniPathway" id="UPA00219"/>
<name>Q1MYC0_9GAMM</name>
<feature type="domain" description="Glycosyl transferase family 28 C-terminal" evidence="12">
    <location>
        <begin position="186"/>
        <end position="349"/>
    </location>
</feature>
<feature type="binding site" evidence="10">
    <location>
        <position position="192"/>
    </location>
    <ligand>
        <name>UDP-N-acetyl-alpha-D-glucosamine</name>
        <dbReference type="ChEBI" id="CHEBI:57705"/>
    </ligand>
</feature>
<dbReference type="GO" id="GO:0050511">
    <property type="term" value="F:undecaprenyldiphospho-muramoylpentapeptide beta-N-acetylglucosaminyltransferase activity"/>
    <property type="evidence" value="ECO:0007669"/>
    <property type="project" value="UniProtKB-UniRule"/>
</dbReference>
<dbReference type="SUPFAM" id="SSF53756">
    <property type="entry name" value="UDP-Glycosyltransferase/glycogen phosphorylase"/>
    <property type="match status" value="1"/>
</dbReference>
<dbReference type="EC" id="2.4.1.227" evidence="10"/>
<comment type="similarity">
    <text evidence="10">Belongs to the glycosyltransferase 28 family. MurG subfamily.</text>
</comment>
<keyword evidence="14" id="KW-1185">Reference proteome</keyword>
<keyword evidence="7 10" id="KW-0472">Membrane</keyword>
<keyword evidence="6 10" id="KW-0573">Peptidoglycan synthesis</keyword>
<comment type="function">
    <text evidence="10">Cell wall formation. Catalyzes the transfer of a GlcNAc subunit on undecaprenyl-pyrophosphoryl-MurNAc-pentapeptide (lipid intermediate I) to form undecaprenyl-pyrophosphoryl-MurNAc-(pentapeptide)GlcNAc (lipid intermediate II).</text>
</comment>
<feature type="binding site" evidence="10">
    <location>
        <begin position="13"/>
        <end position="15"/>
    </location>
    <ligand>
        <name>UDP-N-acetyl-alpha-D-glucosamine</name>
        <dbReference type="ChEBI" id="CHEBI:57705"/>
    </ligand>
</feature>
<keyword evidence="5 10" id="KW-0133">Cell shape</keyword>
<dbReference type="PANTHER" id="PTHR21015:SF22">
    <property type="entry name" value="GLYCOSYLTRANSFERASE"/>
    <property type="match status" value="1"/>
</dbReference>
<comment type="pathway">
    <text evidence="10">Cell wall biogenesis; peptidoglycan biosynthesis.</text>
</comment>
<keyword evidence="3 10" id="KW-0328">Glycosyltransferase</keyword>
<dbReference type="PANTHER" id="PTHR21015">
    <property type="entry name" value="UDP-N-ACETYLGLUCOSAMINE--N-ACETYLMURAMYL-(PENTAPEPTIDE) PYROPHOSPHORYL-UNDECAPRENOL N-ACETYLGLUCOSAMINE TRANSFERASE 1"/>
    <property type="match status" value="1"/>
</dbReference>
<dbReference type="InterPro" id="IPR004276">
    <property type="entry name" value="GlycoTrans_28_N"/>
</dbReference>
<keyword evidence="2 10" id="KW-0132">Cell division</keyword>
<dbReference type="GO" id="GO:0005886">
    <property type="term" value="C:plasma membrane"/>
    <property type="evidence" value="ECO:0007669"/>
    <property type="project" value="UniProtKB-SubCell"/>
</dbReference>
<dbReference type="EMBL" id="AAQH01000027">
    <property type="protein sequence ID" value="EAT10947.1"/>
    <property type="molecule type" value="Genomic_DNA"/>
</dbReference>
<keyword evidence="1 10" id="KW-1003">Cell membrane</keyword>
<evidence type="ECO:0000256" key="10">
    <source>
        <dbReference type="HAMAP-Rule" id="MF_00033"/>
    </source>
</evidence>
<feature type="binding site" evidence="10">
    <location>
        <position position="247"/>
    </location>
    <ligand>
        <name>UDP-N-acetyl-alpha-D-glucosamine</name>
        <dbReference type="ChEBI" id="CHEBI:57705"/>
    </ligand>
</feature>
<feature type="binding site" evidence="10">
    <location>
        <begin position="266"/>
        <end position="271"/>
    </location>
    <ligand>
        <name>UDP-N-acetyl-alpha-D-glucosamine</name>
        <dbReference type="ChEBI" id="CHEBI:57705"/>
    </ligand>
</feature>
<evidence type="ECO:0000256" key="5">
    <source>
        <dbReference type="ARBA" id="ARBA00022960"/>
    </source>
</evidence>
<dbReference type="STRING" id="207949.RED65_02990"/>
<feature type="binding site" evidence="10">
    <location>
        <position position="125"/>
    </location>
    <ligand>
        <name>UDP-N-acetyl-alpha-D-glucosamine</name>
        <dbReference type="ChEBI" id="CHEBI:57705"/>
    </ligand>
</feature>
<evidence type="ECO:0000256" key="8">
    <source>
        <dbReference type="ARBA" id="ARBA00023306"/>
    </source>
</evidence>
<dbReference type="Gene3D" id="3.40.50.2000">
    <property type="entry name" value="Glycogen Phosphorylase B"/>
    <property type="match status" value="2"/>
</dbReference>
<evidence type="ECO:0000313" key="14">
    <source>
        <dbReference type="Proteomes" id="UP000004263"/>
    </source>
</evidence>
<evidence type="ECO:0000256" key="7">
    <source>
        <dbReference type="ARBA" id="ARBA00023136"/>
    </source>
</evidence>
<dbReference type="GO" id="GO:0071555">
    <property type="term" value="P:cell wall organization"/>
    <property type="evidence" value="ECO:0007669"/>
    <property type="project" value="UniProtKB-KW"/>
</dbReference>
<evidence type="ECO:0000256" key="6">
    <source>
        <dbReference type="ARBA" id="ARBA00022984"/>
    </source>
</evidence>